<dbReference type="AlphaFoldDB" id="A0A8T2PIU3"/>
<reference evidence="4" key="1">
    <citation type="thesis" date="2021" institute="BYU ScholarsArchive" country="Provo, UT, USA">
        <title>Applications of and Algorithms for Genome Assembly and Genomic Analyses with an Emphasis on Marine Teleosts.</title>
        <authorList>
            <person name="Pickett B.D."/>
        </authorList>
    </citation>
    <scope>NUCLEOTIDE SEQUENCE</scope>
    <source>
        <strain evidence="4">HI-2016</strain>
    </source>
</reference>
<dbReference type="GO" id="GO:0005615">
    <property type="term" value="C:extracellular space"/>
    <property type="evidence" value="ECO:0007669"/>
    <property type="project" value="InterPro"/>
</dbReference>
<accession>A0A8T2PIU3</accession>
<keyword evidence="5" id="KW-1185">Reference proteome</keyword>
<evidence type="ECO:0008006" key="6">
    <source>
        <dbReference type="Google" id="ProtNLM"/>
    </source>
</evidence>
<comment type="caution">
    <text evidence="4">The sequence shown here is derived from an EMBL/GenBank/DDBJ whole genome shotgun (WGS) entry which is preliminary data.</text>
</comment>
<dbReference type="InterPro" id="IPR008996">
    <property type="entry name" value="IL1/FGF"/>
</dbReference>
<evidence type="ECO:0000256" key="1">
    <source>
        <dbReference type="ARBA" id="ARBA00004613"/>
    </source>
</evidence>
<dbReference type="Proteomes" id="UP000824540">
    <property type="component" value="Unassembled WGS sequence"/>
</dbReference>
<comment type="subcellular location">
    <subcellularLocation>
        <location evidence="1">Secreted</location>
    </subcellularLocation>
</comment>
<organism evidence="4 5">
    <name type="scientific">Albula glossodonta</name>
    <name type="common">roundjaw bonefish</name>
    <dbReference type="NCBI Taxonomy" id="121402"/>
    <lineage>
        <taxon>Eukaryota</taxon>
        <taxon>Metazoa</taxon>
        <taxon>Chordata</taxon>
        <taxon>Craniata</taxon>
        <taxon>Vertebrata</taxon>
        <taxon>Euteleostomi</taxon>
        <taxon>Actinopterygii</taxon>
        <taxon>Neopterygii</taxon>
        <taxon>Teleostei</taxon>
        <taxon>Albuliformes</taxon>
        <taxon>Albulidae</taxon>
        <taxon>Albula</taxon>
    </lineage>
</organism>
<evidence type="ECO:0000256" key="3">
    <source>
        <dbReference type="ARBA" id="ARBA00022525"/>
    </source>
</evidence>
<dbReference type="Pfam" id="PF00340">
    <property type="entry name" value="IL1"/>
    <property type="match status" value="1"/>
</dbReference>
<name>A0A8T2PIU3_9TELE</name>
<dbReference type="CDD" id="cd23298">
    <property type="entry name" value="beta-trefoil_IL18"/>
    <property type="match status" value="1"/>
</dbReference>
<dbReference type="SUPFAM" id="SSF50353">
    <property type="entry name" value="Cytokine"/>
    <property type="match status" value="1"/>
</dbReference>
<dbReference type="OrthoDB" id="8951997at2759"/>
<evidence type="ECO:0000313" key="4">
    <source>
        <dbReference type="EMBL" id="KAG9351666.1"/>
    </source>
</evidence>
<dbReference type="GO" id="GO:0006954">
    <property type="term" value="P:inflammatory response"/>
    <property type="evidence" value="ECO:0007669"/>
    <property type="project" value="InterPro"/>
</dbReference>
<dbReference type="GO" id="GO:0005125">
    <property type="term" value="F:cytokine activity"/>
    <property type="evidence" value="ECO:0007669"/>
    <property type="project" value="InterPro"/>
</dbReference>
<keyword evidence="3" id="KW-0964">Secreted</keyword>
<evidence type="ECO:0000256" key="2">
    <source>
        <dbReference type="ARBA" id="ARBA00010448"/>
    </source>
</evidence>
<dbReference type="EMBL" id="JAFBMS010000006">
    <property type="protein sequence ID" value="KAG9351666.1"/>
    <property type="molecule type" value="Genomic_DNA"/>
</dbReference>
<evidence type="ECO:0000313" key="5">
    <source>
        <dbReference type="Proteomes" id="UP000824540"/>
    </source>
</evidence>
<dbReference type="InterPro" id="IPR000975">
    <property type="entry name" value="IL-1_fam"/>
</dbReference>
<dbReference type="GO" id="GO:0006955">
    <property type="term" value="P:immune response"/>
    <property type="evidence" value="ECO:0007669"/>
    <property type="project" value="InterPro"/>
</dbReference>
<proteinExistence type="inferred from homology"/>
<gene>
    <name evidence="4" type="ORF">JZ751_022917</name>
</gene>
<sequence>MEQYEGTASISLDIQCASIVSNETRLHAIDCPPAHLGPPEVLHHEKVENDVTECDSFIKDINISKMIVNKDHQFLVMDKGHLKYEYRKKVQCREEGSCFTIQMYINNDSKTPQGRAVILQVLQNRQKFVLCCCEEGNEKRVYPKQQESLPDIIEDSHHEAVFFLQRVEPTVVSRATSEQRGKFKFESAKWPHWFLSYGDKDELVTLVLNEDEDVNARIEVTLMSPKY</sequence>
<comment type="similarity">
    <text evidence="2">Belongs to the IL-1 family.</text>
</comment>
<dbReference type="Gene3D" id="2.80.10.50">
    <property type="match status" value="1"/>
</dbReference>
<protein>
    <recommendedName>
        <fullName evidence="6">Interleukin-1</fullName>
    </recommendedName>
</protein>